<proteinExistence type="predicted"/>
<name>A0AA38HYA5_9CUCU</name>
<accession>A0AA38HYA5</accession>
<evidence type="ECO:0000313" key="3">
    <source>
        <dbReference type="Proteomes" id="UP001168821"/>
    </source>
</evidence>
<organism evidence="2 3">
    <name type="scientific">Zophobas morio</name>
    <dbReference type="NCBI Taxonomy" id="2755281"/>
    <lineage>
        <taxon>Eukaryota</taxon>
        <taxon>Metazoa</taxon>
        <taxon>Ecdysozoa</taxon>
        <taxon>Arthropoda</taxon>
        <taxon>Hexapoda</taxon>
        <taxon>Insecta</taxon>
        <taxon>Pterygota</taxon>
        <taxon>Neoptera</taxon>
        <taxon>Endopterygota</taxon>
        <taxon>Coleoptera</taxon>
        <taxon>Polyphaga</taxon>
        <taxon>Cucujiformia</taxon>
        <taxon>Tenebrionidae</taxon>
        <taxon>Zophobas</taxon>
    </lineage>
</organism>
<evidence type="ECO:0000313" key="2">
    <source>
        <dbReference type="EMBL" id="KAJ3645768.1"/>
    </source>
</evidence>
<sequence length="251" mass="28565">MGASVVQHLRDHGTFNLKLTIVAVIGQKEEVGFSQLVVHPTLKEYGHIHTMLTKCTVWSPLIVHVVDFDYITTADLHSRGRVRDSNDCSIRIFNGWHKHWHFLRRPTIRLPGPGDLVVRSLDIFLPIATSENSTEVSSKRVRKQISDQLTILGDTSTYVLDKLEIPPLITEDTPADFEELTVIVFESEALCHNMLQRLETNTKNMCETKEILKETSEQISNMKTSSNVTNQKENSNRRYAAKTTGKQILRN</sequence>
<dbReference type="EMBL" id="JALNTZ010000007">
    <property type="protein sequence ID" value="KAJ3645768.1"/>
    <property type="molecule type" value="Genomic_DNA"/>
</dbReference>
<comment type="caution">
    <text evidence="2">The sequence shown here is derived from an EMBL/GenBank/DDBJ whole genome shotgun (WGS) entry which is preliminary data.</text>
</comment>
<dbReference type="AlphaFoldDB" id="A0AA38HYA5"/>
<dbReference type="Proteomes" id="UP001168821">
    <property type="component" value="Unassembled WGS sequence"/>
</dbReference>
<feature type="compositionally biased region" description="Polar residues" evidence="1">
    <location>
        <begin position="218"/>
        <end position="233"/>
    </location>
</feature>
<feature type="region of interest" description="Disordered" evidence="1">
    <location>
        <begin position="218"/>
        <end position="251"/>
    </location>
</feature>
<evidence type="ECO:0000256" key="1">
    <source>
        <dbReference type="SAM" id="MobiDB-lite"/>
    </source>
</evidence>
<protein>
    <submittedName>
        <fullName evidence="2">Uncharacterized protein</fullName>
    </submittedName>
</protein>
<gene>
    <name evidence="2" type="ORF">Zmor_023401</name>
</gene>
<keyword evidence="3" id="KW-1185">Reference proteome</keyword>
<reference evidence="2" key="1">
    <citation type="journal article" date="2023" name="G3 (Bethesda)">
        <title>Whole genome assemblies of Zophobas morio and Tenebrio molitor.</title>
        <authorList>
            <person name="Kaur S."/>
            <person name="Stinson S.A."/>
            <person name="diCenzo G.C."/>
        </authorList>
    </citation>
    <scope>NUCLEOTIDE SEQUENCE</scope>
    <source>
        <strain evidence="2">QUZm001</strain>
    </source>
</reference>